<keyword evidence="3" id="KW-1185">Reference proteome</keyword>
<organism evidence="2 3">
    <name type="scientific">Oedothorax gibbosus</name>
    <dbReference type="NCBI Taxonomy" id="931172"/>
    <lineage>
        <taxon>Eukaryota</taxon>
        <taxon>Metazoa</taxon>
        <taxon>Ecdysozoa</taxon>
        <taxon>Arthropoda</taxon>
        <taxon>Chelicerata</taxon>
        <taxon>Arachnida</taxon>
        <taxon>Araneae</taxon>
        <taxon>Araneomorphae</taxon>
        <taxon>Entelegynae</taxon>
        <taxon>Araneoidea</taxon>
        <taxon>Linyphiidae</taxon>
        <taxon>Erigoninae</taxon>
        <taxon>Oedothorax</taxon>
    </lineage>
</organism>
<feature type="region of interest" description="Disordered" evidence="1">
    <location>
        <begin position="42"/>
        <end position="82"/>
    </location>
</feature>
<feature type="compositionally biased region" description="Basic and acidic residues" evidence="1">
    <location>
        <begin position="60"/>
        <end position="70"/>
    </location>
</feature>
<gene>
    <name evidence="2" type="ORF">JTE90_020910</name>
</gene>
<dbReference type="AlphaFoldDB" id="A0AAV6VPP2"/>
<reference evidence="2 3" key="1">
    <citation type="journal article" date="2022" name="Nat. Ecol. Evol.">
        <title>A masculinizing supergene underlies an exaggerated male reproductive morph in a spider.</title>
        <authorList>
            <person name="Hendrickx F."/>
            <person name="De Corte Z."/>
            <person name="Sonet G."/>
            <person name="Van Belleghem S.M."/>
            <person name="Kostlbacher S."/>
            <person name="Vangestel C."/>
        </authorList>
    </citation>
    <scope>NUCLEOTIDE SEQUENCE [LARGE SCALE GENOMIC DNA]</scope>
    <source>
        <strain evidence="2">W744_W776</strain>
    </source>
</reference>
<proteinExistence type="predicted"/>
<evidence type="ECO:0000313" key="2">
    <source>
        <dbReference type="EMBL" id="KAG8198080.1"/>
    </source>
</evidence>
<comment type="caution">
    <text evidence="2">The sequence shown here is derived from an EMBL/GenBank/DDBJ whole genome shotgun (WGS) entry which is preliminary data.</text>
</comment>
<sequence length="82" mass="9110">MTPNITLSQTHSHLSTASRLGETIRNVATLSFPGIYPISGVSRAFSRQSHFPGKTGKKKITGEMHEEKRKPLNQSPTPPRRK</sequence>
<evidence type="ECO:0000256" key="1">
    <source>
        <dbReference type="SAM" id="MobiDB-lite"/>
    </source>
</evidence>
<dbReference type="Proteomes" id="UP000827092">
    <property type="component" value="Unassembled WGS sequence"/>
</dbReference>
<evidence type="ECO:0000313" key="3">
    <source>
        <dbReference type="Proteomes" id="UP000827092"/>
    </source>
</evidence>
<protein>
    <submittedName>
        <fullName evidence="2">Uncharacterized protein</fullName>
    </submittedName>
</protein>
<accession>A0AAV6VPP2</accession>
<dbReference type="EMBL" id="JAFNEN010000044">
    <property type="protein sequence ID" value="KAG8198080.1"/>
    <property type="molecule type" value="Genomic_DNA"/>
</dbReference>
<name>A0AAV6VPP2_9ARAC</name>